<keyword evidence="6" id="KW-0812">Transmembrane</keyword>
<dbReference type="GO" id="GO:0015628">
    <property type="term" value="P:protein secretion by the type II secretion system"/>
    <property type="evidence" value="ECO:0007669"/>
    <property type="project" value="InterPro"/>
</dbReference>
<evidence type="ECO:0000256" key="6">
    <source>
        <dbReference type="ARBA" id="ARBA00022692"/>
    </source>
</evidence>
<evidence type="ECO:0000256" key="4">
    <source>
        <dbReference type="ARBA" id="ARBA00022481"/>
    </source>
</evidence>
<keyword evidence="5" id="KW-0997">Cell inner membrane</keyword>
<comment type="caution">
    <text evidence="12">The sequence shown here is derived from an EMBL/GenBank/DDBJ whole genome shotgun (WGS) entry which is preliminary data.</text>
</comment>
<comment type="similarity">
    <text evidence="9">Belongs to the GSP H family.</text>
</comment>
<name>A0A108U7C8_9GAMM</name>
<feature type="domain" description="General secretion pathway GspH" evidence="11">
    <location>
        <begin position="34"/>
        <end position="130"/>
    </location>
</feature>
<dbReference type="InterPro" id="IPR045584">
    <property type="entry name" value="Pilin-like"/>
</dbReference>
<protein>
    <recommendedName>
        <fullName evidence="2">Type II secretion system protein H</fullName>
    </recommendedName>
    <alternativeName>
        <fullName evidence="10">General secretion pathway protein H</fullName>
    </alternativeName>
</protein>
<sequence length="162" mass="17622">MIELMVTIAIAAILLALALPTFTESIRANRVSTATNQMLATLNFARAEAVRSKSSARICPNNNGTGCGSNWSTGLLIWTDENGDGALTANEIKRVVDPQDSIDFTPPTGVNQISFDERGRTLDRATYSFALQAHECKPGVYNRRSFAINRIGRVAVTKETCQ</sequence>
<evidence type="ECO:0000313" key="13">
    <source>
        <dbReference type="Proteomes" id="UP000023435"/>
    </source>
</evidence>
<gene>
    <name evidence="12" type="ORF">AZ78_1461</name>
</gene>
<keyword evidence="3" id="KW-1003">Cell membrane</keyword>
<dbReference type="GO" id="GO:0015627">
    <property type="term" value="C:type II protein secretion system complex"/>
    <property type="evidence" value="ECO:0007669"/>
    <property type="project" value="InterPro"/>
</dbReference>
<dbReference type="Proteomes" id="UP000023435">
    <property type="component" value="Unassembled WGS sequence"/>
</dbReference>
<dbReference type="SUPFAM" id="SSF54523">
    <property type="entry name" value="Pili subunits"/>
    <property type="match status" value="1"/>
</dbReference>
<dbReference type="InterPro" id="IPR022346">
    <property type="entry name" value="T2SS_GspH"/>
</dbReference>
<evidence type="ECO:0000256" key="10">
    <source>
        <dbReference type="ARBA" id="ARBA00030775"/>
    </source>
</evidence>
<evidence type="ECO:0000256" key="8">
    <source>
        <dbReference type="ARBA" id="ARBA00023136"/>
    </source>
</evidence>
<keyword evidence="13" id="KW-1185">Reference proteome</keyword>
<evidence type="ECO:0000256" key="5">
    <source>
        <dbReference type="ARBA" id="ARBA00022519"/>
    </source>
</evidence>
<organism evidence="12 13">
    <name type="scientific">Lysobacter capsici AZ78</name>
    <dbReference type="NCBI Taxonomy" id="1444315"/>
    <lineage>
        <taxon>Bacteria</taxon>
        <taxon>Pseudomonadati</taxon>
        <taxon>Pseudomonadota</taxon>
        <taxon>Gammaproteobacteria</taxon>
        <taxon>Lysobacterales</taxon>
        <taxon>Lysobacteraceae</taxon>
        <taxon>Lysobacter</taxon>
    </lineage>
</organism>
<evidence type="ECO:0000256" key="1">
    <source>
        <dbReference type="ARBA" id="ARBA00004377"/>
    </source>
</evidence>
<evidence type="ECO:0000256" key="7">
    <source>
        <dbReference type="ARBA" id="ARBA00022989"/>
    </source>
</evidence>
<evidence type="ECO:0000259" key="11">
    <source>
        <dbReference type="Pfam" id="PF12019"/>
    </source>
</evidence>
<dbReference type="PROSITE" id="PS00018">
    <property type="entry name" value="EF_HAND_1"/>
    <property type="match status" value="1"/>
</dbReference>
<dbReference type="InterPro" id="IPR018247">
    <property type="entry name" value="EF_Hand_1_Ca_BS"/>
</dbReference>
<dbReference type="Pfam" id="PF12019">
    <property type="entry name" value="GspH"/>
    <property type="match status" value="1"/>
</dbReference>
<keyword evidence="7" id="KW-1133">Transmembrane helix</keyword>
<proteinExistence type="inferred from homology"/>
<evidence type="ECO:0000313" key="12">
    <source>
        <dbReference type="EMBL" id="KWS03912.1"/>
    </source>
</evidence>
<keyword evidence="4" id="KW-0488">Methylation</keyword>
<comment type="subcellular location">
    <subcellularLocation>
        <location evidence="1">Cell inner membrane</location>
        <topology evidence="1">Single-pass membrane protein</topology>
    </subcellularLocation>
</comment>
<evidence type="ECO:0000256" key="3">
    <source>
        <dbReference type="ARBA" id="ARBA00022475"/>
    </source>
</evidence>
<dbReference type="GO" id="GO:0005886">
    <property type="term" value="C:plasma membrane"/>
    <property type="evidence" value="ECO:0007669"/>
    <property type="project" value="UniProtKB-SubCell"/>
</dbReference>
<keyword evidence="8" id="KW-0472">Membrane</keyword>
<evidence type="ECO:0000256" key="9">
    <source>
        <dbReference type="ARBA" id="ARBA00025772"/>
    </source>
</evidence>
<reference evidence="12 13" key="1">
    <citation type="journal article" date="2014" name="Genome Announc.">
        <title>Draft Genome Sequence of Lysobacter capsici AZ78, a Bacterium Antagonistic to Plant-Pathogenic Oomycetes.</title>
        <authorList>
            <person name="Puopolo G."/>
            <person name="Sonego P."/>
            <person name="Engelen K."/>
            <person name="Pertot I."/>
        </authorList>
    </citation>
    <scope>NUCLEOTIDE SEQUENCE [LARGE SCALE GENOMIC DNA]</scope>
    <source>
        <strain evidence="12 13">AZ78</strain>
    </source>
</reference>
<accession>A0A108U7C8</accession>
<dbReference type="AlphaFoldDB" id="A0A108U7C8"/>
<dbReference type="EMBL" id="JAJA02000001">
    <property type="protein sequence ID" value="KWS03912.1"/>
    <property type="molecule type" value="Genomic_DNA"/>
</dbReference>
<dbReference type="Gene3D" id="3.55.40.10">
    <property type="entry name" value="minor pseudopilin epsh domain"/>
    <property type="match status" value="1"/>
</dbReference>
<evidence type="ECO:0000256" key="2">
    <source>
        <dbReference type="ARBA" id="ARBA00021549"/>
    </source>
</evidence>